<reference evidence="17 18" key="1">
    <citation type="submission" date="2019-10" db="EMBL/GenBank/DDBJ databases">
        <title>Extracellular Electron Transfer in a Candidatus Methanoperedens spp. Enrichment Culture.</title>
        <authorList>
            <person name="Berger S."/>
            <person name="Rangel Shaw D."/>
            <person name="Berben T."/>
            <person name="In 'T Zandt M."/>
            <person name="Frank J."/>
            <person name="Reimann J."/>
            <person name="Jetten M.S.M."/>
            <person name="Welte C.U."/>
        </authorList>
    </citation>
    <scope>NUCLEOTIDE SEQUENCE [LARGE SCALE GENOMIC DNA]</scope>
    <source>
        <strain evidence="17">SB12</strain>
    </source>
</reference>
<dbReference type="NCBIfam" id="TIGR00414">
    <property type="entry name" value="serS"/>
    <property type="match status" value="1"/>
</dbReference>
<feature type="binding site" evidence="12 13">
    <location>
        <position position="287"/>
    </location>
    <ligand>
        <name>L-serine</name>
        <dbReference type="ChEBI" id="CHEBI:33384"/>
    </ligand>
</feature>
<comment type="similarity">
    <text evidence="3 12">Belongs to the class-II aminoacyl-tRNA synthetase family. Type-1 seryl-tRNA synthetase subfamily.</text>
</comment>
<dbReference type="PANTHER" id="PTHR43697">
    <property type="entry name" value="SERYL-TRNA SYNTHETASE"/>
    <property type="match status" value="1"/>
</dbReference>
<dbReference type="AlphaFoldDB" id="A0A833LYG7"/>
<feature type="domain" description="Aminoacyl-transfer RNA synthetases class-II family profile" evidence="16">
    <location>
        <begin position="136"/>
        <end position="410"/>
    </location>
</feature>
<dbReference type="UniPathway" id="UPA00906">
    <property type="reaction ID" value="UER00895"/>
</dbReference>
<feature type="binding site" evidence="12">
    <location>
        <position position="280"/>
    </location>
    <ligand>
        <name>ATP</name>
        <dbReference type="ChEBI" id="CHEBI:30616"/>
    </ligand>
</feature>
<keyword evidence="7 12" id="KW-0067">ATP-binding</keyword>
<keyword evidence="9 12" id="KW-0030">Aminoacyl-tRNA synthetase</keyword>
<dbReference type="PANTHER" id="PTHR43697:SF1">
    <property type="entry name" value="SERINE--TRNA LIGASE"/>
    <property type="match status" value="1"/>
</dbReference>
<comment type="function">
    <text evidence="12">Catalyzes the attachment of serine to tRNA(Ser). Is also able to aminoacylate tRNA(Sec) with serine, to form the misacylated tRNA L-seryl-tRNA(Sec), which will be further converted into selenocysteinyl-tRNA(Sec).</text>
</comment>
<feature type="binding site" evidence="14">
    <location>
        <begin position="280"/>
        <end position="283"/>
    </location>
    <ligand>
        <name>ATP</name>
        <dbReference type="ChEBI" id="CHEBI:30616"/>
    </ligand>
</feature>
<evidence type="ECO:0000256" key="8">
    <source>
        <dbReference type="ARBA" id="ARBA00022917"/>
    </source>
</evidence>
<organism evidence="17 18">
    <name type="scientific">Leptonema illini</name>
    <dbReference type="NCBI Taxonomy" id="183"/>
    <lineage>
        <taxon>Bacteria</taxon>
        <taxon>Pseudomonadati</taxon>
        <taxon>Spirochaetota</taxon>
        <taxon>Spirochaetia</taxon>
        <taxon>Leptospirales</taxon>
        <taxon>Leptospiraceae</taxon>
        <taxon>Leptonema</taxon>
    </lineage>
</organism>
<dbReference type="InterPro" id="IPR006195">
    <property type="entry name" value="aa-tRNA-synth_II"/>
</dbReference>
<dbReference type="SUPFAM" id="SSF46589">
    <property type="entry name" value="tRNA-binding arm"/>
    <property type="match status" value="1"/>
</dbReference>
<comment type="caution">
    <text evidence="17">The sequence shown here is derived from an EMBL/GenBank/DDBJ whole genome shotgun (WGS) entry which is preliminary data.</text>
</comment>
<dbReference type="PRINTS" id="PR00981">
    <property type="entry name" value="TRNASYNTHSER"/>
</dbReference>
<sequence>MLELRLIQENPEALKQMLSRRRHEGVAISELLKLIEESKEIRARAEALRSDRNRASKEIGALIGQGKKDEAEARKEEVRRIGDEITGLEKKLEEVQSAQDEIVVALPNWVDADVPDGADAEANIEVRKVGEIPRFDFQPLTHYDIGEKLGILDFERGAKLAGSRFYTYRDLAARLERAIISFMLDLHTKQNGYTEMWVPILVNDQCMMTTGQYPKFKGEYYQLERDGLSLIPTAEVPLVNLYYDELIKEEELPVAVTAASSCFRREAGAAGKDTRGLVRVHQFQKVELVRITHPDNSATEHEQMLAHAESVLKALKLPYRVLLLCSGDMGATARKTYDLEVWMPGLNRWLEISSVSNCGDYQARRGKIRIKTKDGNVYAHTLNGSGLAAGRTMIAVMENYQKADGTFDIPDVLQKYL</sequence>
<feature type="coiled-coil region" evidence="15">
    <location>
        <begin position="28"/>
        <end position="98"/>
    </location>
</feature>
<dbReference type="InterPro" id="IPR045864">
    <property type="entry name" value="aa-tRNA-synth_II/BPL/LPL"/>
</dbReference>
<dbReference type="Proteomes" id="UP000460298">
    <property type="component" value="Unassembled WGS sequence"/>
</dbReference>
<dbReference type="InterPro" id="IPR042103">
    <property type="entry name" value="SerRS_1_N_sf"/>
</dbReference>
<name>A0A833LYG7_9LEPT</name>
<dbReference type="CDD" id="cd00770">
    <property type="entry name" value="SerRS_core"/>
    <property type="match status" value="1"/>
</dbReference>
<dbReference type="EC" id="6.1.1.11" evidence="12"/>
<comment type="catalytic activity">
    <reaction evidence="11 12">
        <text>tRNA(Ser) + L-serine + ATP = L-seryl-tRNA(Ser) + AMP + diphosphate + H(+)</text>
        <dbReference type="Rhea" id="RHEA:12292"/>
        <dbReference type="Rhea" id="RHEA-COMP:9669"/>
        <dbReference type="Rhea" id="RHEA-COMP:9703"/>
        <dbReference type="ChEBI" id="CHEBI:15378"/>
        <dbReference type="ChEBI" id="CHEBI:30616"/>
        <dbReference type="ChEBI" id="CHEBI:33019"/>
        <dbReference type="ChEBI" id="CHEBI:33384"/>
        <dbReference type="ChEBI" id="CHEBI:78442"/>
        <dbReference type="ChEBI" id="CHEBI:78533"/>
        <dbReference type="ChEBI" id="CHEBI:456215"/>
        <dbReference type="EC" id="6.1.1.11"/>
    </reaction>
</comment>
<evidence type="ECO:0000256" key="9">
    <source>
        <dbReference type="ARBA" id="ARBA00023146"/>
    </source>
</evidence>
<dbReference type="InterPro" id="IPR002314">
    <property type="entry name" value="aa-tRNA-synt_IIb"/>
</dbReference>
<evidence type="ECO:0000256" key="15">
    <source>
        <dbReference type="SAM" id="Coils"/>
    </source>
</evidence>
<comment type="subunit">
    <text evidence="12">Homodimer. The tRNA molecule binds across the dimer.</text>
</comment>
<dbReference type="GO" id="GO:0005524">
    <property type="term" value="F:ATP binding"/>
    <property type="evidence" value="ECO:0007669"/>
    <property type="project" value="UniProtKB-UniRule"/>
</dbReference>
<evidence type="ECO:0000256" key="10">
    <source>
        <dbReference type="ARBA" id="ARBA00047929"/>
    </source>
</evidence>
<dbReference type="InterPro" id="IPR010978">
    <property type="entry name" value="tRNA-bd_arm"/>
</dbReference>
<feature type="binding site" evidence="12">
    <location>
        <begin position="233"/>
        <end position="235"/>
    </location>
    <ligand>
        <name>L-serine</name>
        <dbReference type="ChEBI" id="CHEBI:33384"/>
    </ligand>
</feature>
<keyword evidence="15" id="KW-0175">Coiled coil</keyword>
<evidence type="ECO:0000256" key="12">
    <source>
        <dbReference type="HAMAP-Rule" id="MF_00176"/>
    </source>
</evidence>
<protein>
    <recommendedName>
        <fullName evidence="12">Serine--tRNA ligase</fullName>
        <ecNumber evidence="12">6.1.1.11</ecNumber>
    </recommendedName>
    <alternativeName>
        <fullName evidence="12">Seryl-tRNA synthetase</fullName>
        <shortName evidence="12">SerRS</shortName>
    </alternativeName>
    <alternativeName>
        <fullName evidence="12">Seryl-tRNA(Ser/Sec) synthetase</fullName>
    </alternativeName>
</protein>
<comment type="subcellular location">
    <subcellularLocation>
        <location evidence="1 12">Cytoplasm</location>
    </subcellularLocation>
</comment>
<dbReference type="InterPro" id="IPR002317">
    <property type="entry name" value="Ser-tRNA-ligase_type_1"/>
</dbReference>
<evidence type="ECO:0000313" key="18">
    <source>
        <dbReference type="Proteomes" id="UP000460298"/>
    </source>
</evidence>
<feature type="binding site" evidence="13">
    <location>
        <position position="233"/>
    </location>
    <ligand>
        <name>L-serine</name>
        <dbReference type="ChEBI" id="CHEBI:33384"/>
    </ligand>
</feature>
<evidence type="ECO:0000256" key="2">
    <source>
        <dbReference type="ARBA" id="ARBA00005045"/>
    </source>
</evidence>
<evidence type="ECO:0000259" key="16">
    <source>
        <dbReference type="PROSITE" id="PS50862"/>
    </source>
</evidence>
<dbReference type="GO" id="GO:0006434">
    <property type="term" value="P:seryl-tRNA aminoacylation"/>
    <property type="evidence" value="ECO:0007669"/>
    <property type="project" value="UniProtKB-UniRule"/>
</dbReference>
<dbReference type="Gene3D" id="3.30.930.10">
    <property type="entry name" value="Bira Bifunctional Protein, Domain 2"/>
    <property type="match status" value="1"/>
</dbReference>
<evidence type="ECO:0000256" key="13">
    <source>
        <dbReference type="PIRSR" id="PIRSR001529-1"/>
    </source>
</evidence>
<keyword evidence="4 12" id="KW-0963">Cytoplasm</keyword>
<evidence type="ECO:0000256" key="3">
    <source>
        <dbReference type="ARBA" id="ARBA00010728"/>
    </source>
</evidence>
<comment type="domain">
    <text evidence="12">Consists of two distinct domains, a catalytic core and a N-terminal extension that is involved in tRNA binding.</text>
</comment>
<evidence type="ECO:0000256" key="1">
    <source>
        <dbReference type="ARBA" id="ARBA00004496"/>
    </source>
</evidence>
<feature type="binding site" evidence="12 14">
    <location>
        <begin position="264"/>
        <end position="266"/>
    </location>
    <ligand>
        <name>ATP</name>
        <dbReference type="ChEBI" id="CHEBI:30616"/>
    </ligand>
</feature>
<comment type="catalytic activity">
    <reaction evidence="10 12">
        <text>tRNA(Sec) + L-serine + ATP = L-seryl-tRNA(Sec) + AMP + diphosphate + H(+)</text>
        <dbReference type="Rhea" id="RHEA:42580"/>
        <dbReference type="Rhea" id="RHEA-COMP:9742"/>
        <dbReference type="Rhea" id="RHEA-COMP:10128"/>
        <dbReference type="ChEBI" id="CHEBI:15378"/>
        <dbReference type="ChEBI" id="CHEBI:30616"/>
        <dbReference type="ChEBI" id="CHEBI:33019"/>
        <dbReference type="ChEBI" id="CHEBI:33384"/>
        <dbReference type="ChEBI" id="CHEBI:78442"/>
        <dbReference type="ChEBI" id="CHEBI:78533"/>
        <dbReference type="ChEBI" id="CHEBI:456215"/>
        <dbReference type="EC" id="6.1.1.11"/>
    </reaction>
</comment>
<keyword evidence="8 12" id="KW-0648">Protein biosynthesis</keyword>
<dbReference type="HAMAP" id="MF_00176">
    <property type="entry name" value="Ser_tRNA_synth_type1"/>
    <property type="match status" value="1"/>
</dbReference>
<dbReference type="SUPFAM" id="SSF55681">
    <property type="entry name" value="Class II aaRS and biotin synthetases"/>
    <property type="match status" value="1"/>
</dbReference>
<dbReference type="InterPro" id="IPR033729">
    <property type="entry name" value="SerRS_core"/>
</dbReference>
<dbReference type="GO" id="GO:0016260">
    <property type="term" value="P:selenocysteine biosynthetic process"/>
    <property type="evidence" value="ECO:0007669"/>
    <property type="project" value="UniProtKB-UniRule"/>
</dbReference>
<dbReference type="PROSITE" id="PS50862">
    <property type="entry name" value="AA_TRNA_LIGASE_II"/>
    <property type="match status" value="1"/>
</dbReference>
<keyword evidence="6 12" id="KW-0547">Nucleotide-binding</keyword>
<evidence type="ECO:0000256" key="4">
    <source>
        <dbReference type="ARBA" id="ARBA00022490"/>
    </source>
</evidence>
<comment type="pathway">
    <text evidence="2 12">Aminoacyl-tRNA biosynthesis; selenocysteinyl-tRNA(Sec) biosynthesis; L-seryl-tRNA(Sec) from L-serine and tRNA(Sec): step 1/1.</text>
</comment>
<feature type="binding site" evidence="12 14">
    <location>
        <begin position="351"/>
        <end position="354"/>
    </location>
    <ligand>
        <name>ATP</name>
        <dbReference type="ChEBI" id="CHEBI:30616"/>
    </ligand>
</feature>
<keyword evidence="5 12" id="KW-0436">Ligase</keyword>
<evidence type="ECO:0000313" key="17">
    <source>
        <dbReference type="EMBL" id="KAB2931810.1"/>
    </source>
</evidence>
<dbReference type="PIRSF" id="PIRSF001529">
    <property type="entry name" value="Ser-tRNA-synth_IIa"/>
    <property type="match status" value="1"/>
</dbReference>
<evidence type="ECO:0000256" key="11">
    <source>
        <dbReference type="ARBA" id="ARBA00048823"/>
    </source>
</evidence>
<dbReference type="Pfam" id="PF00587">
    <property type="entry name" value="tRNA-synt_2b"/>
    <property type="match status" value="1"/>
</dbReference>
<evidence type="ECO:0000256" key="5">
    <source>
        <dbReference type="ARBA" id="ARBA00022598"/>
    </source>
</evidence>
<evidence type="ECO:0000256" key="7">
    <source>
        <dbReference type="ARBA" id="ARBA00022840"/>
    </source>
</evidence>
<evidence type="ECO:0000256" key="14">
    <source>
        <dbReference type="PIRSR" id="PIRSR001529-2"/>
    </source>
</evidence>
<dbReference type="EMBL" id="WBUI01000012">
    <property type="protein sequence ID" value="KAB2931810.1"/>
    <property type="molecule type" value="Genomic_DNA"/>
</dbReference>
<feature type="binding site" evidence="12">
    <location>
        <position position="385"/>
    </location>
    <ligand>
        <name>L-serine</name>
        <dbReference type="ChEBI" id="CHEBI:33384"/>
    </ligand>
</feature>
<feature type="binding site" evidence="13">
    <location>
        <position position="383"/>
    </location>
    <ligand>
        <name>L-serine</name>
        <dbReference type="ChEBI" id="CHEBI:33384"/>
    </ligand>
</feature>
<feature type="binding site" evidence="13">
    <location>
        <position position="264"/>
    </location>
    <ligand>
        <name>L-serine</name>
        <dbReference type="ChEBI" id="CHEBI:33384"/>
    </ligand>
</feature>
<proteinExistence type="inferred from homology"/>
<dbReference type="GO" id="GO:0004828">
    <property type="term" value="F:serine-tRNA ligase activity"/>
    <property type="evidence" value="ECO:0007669"/>
    <property type="project" value="UniProtKB-UniRule"/>
</dbReference>
<dbReference type="GO" id="GO:0005737">
    <property type="term" value="C:cytoplasm"/>
    <property type="evidence" value="ECO:0007669"/>
    <property type="project" value="UniProtKB-SubCell"/>
</dbReference>
<dbReference type="Pfam" id="PF02403">
    <property type="entry name" value="Seryl_tRNA_N"/>
    <property type="match status" value="1"/>
</dbReference>
<gene>
    <name evidence="12 17" type="primary">serS</name>
    <name evidence="17" type="ORF">F9K24_12830</name>
</gene>
<accession>A0A833LYG7</accession>
<dbReference type="InterPro" id="IPR015866">
    <property type="entry name" value="Ser-tRNA-synth_1_N"/>
</dbReference>
<evidence type="ECO:0000256" key="6">
    <source>
        <dbReference type="ARBA" id="ARBA00022741"/>
    </source>
</evidence>
<dbReference type="Gene3D" id="1.10.287.40">
    <property type="entry name" value="Serine-tRNA synthetase, tRNA binding domain"/>
    <property type="match status" value="1"/>
</dbReference>